<evidence type="ECO:0000256" key="4">
    <source>
        <dbReference type="SAM" id="Phobius"/>
    </source>
</evidence>
<dbReference type="GO" id="GO:0043066">
    <property type="term" value="P:negative regulation of apoptotic process"/>
    <property type="evidence" value="ECO:0007669"/>
    <property type="project" value="InterPro"/>
</dbReference>
<keyword evidence="4" id="KW-0812">Transmembrane</keyword>
<feature type="compositionally biased region" description="Low complexity" evidence="3">
    <location>
        <begin position="199"/>
        <end position="223"/>
    </location>
</feature>
<feature type="transmembrane region" description="Helical" evidence="4">
    <location>
        <begin position="49"/>
        <end position="70"/>
    </location>
</feature>
<dbReference type="PANTHER" id="PTHR23251">
    <property type="entry name" value="LYSINE-RICH CEACAM1 CO-ISOLATED PROTEIN LYRIC PROTEIN"/>
    <property type="match status" value="1"/>
</dbReference>
<dbReference type="AlphaFoldDB" id="A0A6P8FWG2"/>
<protein>
    <submittedName>
        <fullName evidence="6">Protein LYRIC isoform X2</fullName>
    </submittedName>
</protein>
<dbReference type="InterPro" id="IPR031402">
    <property type="entry name" value="LYRIC"/>
</dbReference>
<sequence>MAVSWQDVATQQAEQLAARLKELLSSGLGYLNSELGVDLGLKPDLIPPWVILSTACLGLLVILVVWGFACRGLLRGRSKRTIETIEETVKPAVKSSKPEDQKKKSKKKPSEKKPQANGRPVAEQEVKVTEEIPAVQQPTPDNKSDKAKNKKKKPKPASAPETQSAPPPRVKEPEPEGSWETKVSNREKRQQKRKEKGAGDSSPSPGGDDSPANPSPAPEAAKPTNQKKSKGDTPRAKPAKAEPVAPQAKVTAQVEETPAMNGGEWNNVGLKPQKQAPKAENWTALPKKPVQPNPEVSVWGQEIEGWTVVDRGIPSAFPGLGLAPSAVEPQPVAELQWATEPPVDDEWSGLNGSSADPASDWSAPAEVWGNYEEPEPETPAPPPEQPASTPLTNTTEDAQGSDDEKDKADSAAAESGKGKKKKKKKKKAEEETGTAQEEVKESPVEVAPPPQPAQATAKAAKAAKTAKPAKPSPAPVEAEPPRAAVQEKAVPKIPSQVPQGPADAKAPAKQPSGPAPGQDKPEAKQESPVQAKKKRARRET</sequence>
<dbReference type="GO" id="GO:0005634">
    <property type="term" value="C:nucleus"/>
    <property type="evidence" value="ECO:0007669"/>
    <property type="project" value="UniProtKB-SubCell"/>
</dbReference>
<feature type="region of interest" description="Disordered" evidence="3">
    <location>
        <begin position="89"/>
        <end position="296"/>
    </location>
</feature>
<dbReference type="InterPro" id="IPR052305">
    <property type="entry name" value="TransReg_TumorExp"/>
</dbReference>
<dbReference type="Pfam" id="PF15686">
    <property type="entry name" value="LYRIC"/>
    <property type="match status" value="1"/>
</dbReference>
<gene>
    <name evidence="6" type="primary">LOC105894712</name>
</gene>
<evidence type="ECO:0000313" key="6">
    <source>
        <dbReference type="RefSeq" id="XP_031432253.1"/>
    </source>
</evidence>
<evidence type="ECO:0000256" key="1">
    <source>
        <dbReference type="ARBA" id="ARBA00004123"/>
    </source>
</evidence>
<feature type="compositionally biased region" description="Low complexity" evidence="3">
    <location>
        <begin position="353"/>
        <end position="365"/>
    </location>
</feature>
<keyword evidence="5" id="KW-1185">Reference proteome</keyword>
<reference evidence="6" key="1">
    <citation type="submission" date="2025-08" db="UniProtKB">
        <authorList>
            <consortium name="RefSeq"/>
        </authorList>
    </citation>
    <scope>IDENTIFICATION</scope>
</reference>
<keyword evidence="2" id="KW-0539">Nucleus</keyword>
<dbReference type="GO" id="GO:0006357">
    <property type="term" value="P:regulation of transcription by RNA polymerase II"/>
    <property type="evidence" value="ECO:0007669"/>
    <property type="project" value="TreeGrafter"/>
</dbReference>
<dbReference type="Proteomes" id="UP000515152">
    <property type="component" value="Chromosome 11"/>
</dbReference>
<comment type="subcellular location">
    <subcellularLocation>
        <location evidence="1">Nucleus</location>
    </subcellularLocation>
</comment>
<dbReference type="RefSeq" id="XP_031432253.1">
    <property type="nucleotide sequence ID" value="XM_031576393.1"/>
</dbReference>
<proteinExistence type="predicted"/>
<evidence type="ECO:0000313" key="5">
    <source>
        <dbReference type="Proteomes" id="UP000515152"/>
    </source>
</evidence>
<feature type="region of interest" description="Disordered" evidence="3">
    <location>
        <begin position="331"/>
        <end position="540"/>
    </location>
</feature>
<evidence type="ECO:0000256" key="3">
    <source>
        <dbReference type="SAM" id="MobiDB-lite"/>
    </source>
</evidence>
<dbReference type="GO" id="GO:0043123">
    <property type="term" value="P:positive regulation of canonical NF-kappaB signal transduction"/>
    <property type="evidence" value="ECO:0007669"/>
    <property type="project" value="InterPro"/>
</dbReference>
<feature type="compositionally biased region" description="Basic residues" evidence="3">
    <location>
        <begin position="531"/>
        <end position="540"/>
    </location>
</feature>
<keyword evidence="4" id="KW-1133">Transmembrane helix</keyword>
<evidence type="ECO:0000256" key="2">
    <source>
        <dbReference type="ARBA" id="ARBA00023242"/>
    </source>
</evidence>
<feature type="compositionally biased region" description="Low complexity" evidence="3">
    <location>
        <begin position="453"/>
        <end position="484"/>
    </location>
</feature>
<accession>A0A6P8FWG2</accession>
<dbReference type="GeneID" id="105894712"/>
<organism evidence="5 6">
    <name type="scientific">Clupea harengus</name>
    <name type="common">Atlantic herring</name>
    <dbReference type="NCBI Taxonomy" id="7950"/>
    <lineage>
        <taxon>Eukaryota</taxon>
        <taxon>Metazoa</taxon>
        <taxon>Chordata</taxon>
        <taxon>Craniata</taxon>
        <taxon>Vertebrata</taxon>
        <taxon>Euteleostomi</taxon>
        <taxon>Actinopterygii</taxon>
        <taxon>Neopterygii</taxon>
        <taxon>Teleostei</taxon>
        <taxon>Clupei</taxon>
        <taxon>Clupeiformes</taxon>
        <taxon>Clupeoidei</taxon>
        <taxon>Clupeidae</taxon>
        <taxon>Clupea</taxon>
    </lineage>
</organism>
<dbReference type="GO" id="GO:0003712">
    <property type="term" value="F:transcription coregulator activity"/>
    <property type="evidence" value="ECO:0007669"/>
    <property type="project" value="TreeGrafter"/>
</dbReference>
<name>A0A6P8FWG2_CLUHA</name>
<dbReference type="GO" id="GO:0045766">
    <property type="term" value="P:positive regulation of angiogenesis"/>
    <property type="evidence" value="ECO:0007669"/>
    <property type="project" value="InterPro"/>
</dbReference>
<dbReference type="PANTHER" id="PTHR23251:SF0">
    <property type="entry name" value="PROTEIN LYRIC"/>
    <property type="match status" value="1"/>
</dbReference>
<keyword evidence="4" id="KW-0472">Membrane</keyword>